<evidence type="ECO:0000259" key="2">
    <source>
        <dbReference type="PROSITE" id="PS50405"/>
    </source>
</evidence>
<dbReference type="InterPro" id="IPR004045">
    <property type="entry name" value="Glutathione_S-Trfase_N"/>
</dbReference>
<feature type="domain" description="GST C-terminal" evidence="2">
    <location>
        <begin position="75"/>
        <end position="208"/>
    </location>
</feature>
<feature type="domain" description="GST N-terminal" evidence="1">
    <location>
        <begin position="1"/>
        <end position="71"/>
    </location>
</feature>
<dbReference type="InterPro" id="IPR050983">
    <property type="entry name" value="GST_Omega/HSP26"/>
</dbReference>
<dbReference type="SUPFAM" id="SSF52833">
    <property type="entry name" value="Thioredoxin-like"/>
    <property type="match status" value="1"/>
</dbReference>
<proteinExistence type="predicted"/>
<dbReference type="InterPro" id="IPR036282">
    <property type="entry name" value="Glutathione-S-Trfase_C_sf"/>
</dbReference>
<accession>A0A6B2LHG8</accession>
<dbReference type="SUPFAM" id="SSF47616">
    <property type="entry name" value="GST C-terminal domain-like"/>
    <property type="match status" value="1"/>
</dbReference>
<dbReference type="Pfam" id="PF13410">
    <property type="entry name" value="GST_C_2"/>
    <property type="match status" value="1"/>
</dbReference>
<dbReference type="PROSITE" id="PS50404">
    <property type="entry name" value="GST_NTER"/>
    <property type="match status" value="1"/>
</dbReference>
<dbReference type="Gene3D" id="3.40.30.10">
    <property type="entry name" value="Glutaredoxin"/>
    <property type="match status" value="1"/>
</dbReference>
<dbReference type="PANTHER" id="PTHR43968">
    <property type="match status" value="1"/>
</dbReference>
<evidence type="ECO:0000313" key="3">
    <source>
        <dbReference type="EMBL" id="NDV36493.1"/>
    </source>
</evidence>
<reference evidence="3" key="1">
    <citation type="journal article" date="2020" name="J. Eukaryot. Microbiol.">
        <title>De novo Sequencing, Assembly and Annotation of the Transcriptome for the Free-Living Testate Amoeba Arcella intermedia.</title>
        <authorList>
            <person name="Ribeiro G.M."/>
            <person name="Porfirio-Sousa A.L."/>
            <person name="Maurer-Alcala X.X."/>
            <person name="Katz L.A."/>
            <person name="Lahr D.J.G."/>
        </authorList>
    </citation>
    <scope>NUCLEOTIDE SEQUENCE</scope>
</reference>
<dbReference type="EMBL" id="GIBP01007524">
    <property type="protein sequence ID" value="NDV36493.1"/>
    <property type="molecule type" value="Transcribed_RNA"/>
</dbReference>
<protein>
    <recommendedName>
        <fullName evidence="4">GST N-terminal domain-containing protein</fullName>
    </recommendedName>
</protein>
<sequence>MNYKEVQFNFYGIDLWNKPFWFELMYANSQGRDTTSLNTRSKVPLFQWKDDIIAESDNIINFIETHFPGPSLLPTTLSAPLKSETLLFIQSTLKAISPFKLLGAPEGERRSALHQELTQAYEHLEQHLRARPPGPFYLGDSFSLVEAMLFPYLERAVVVLGHFRGFQIPQRCPLLSSWFSTMASYPPIQKTRQDPQILINAYAKFAPK</sequence>
<dbReference type="InterPro" id="IPR036249">
    <property type="entry name" value="Thioredoxin-like_sf"/>
</dbReference>
<dbReference type="PROSITE" id="PS50405">
    <property type="entry name" value="GST_CTER"/>
    <property type="match status" value="1"/>
</dbReference>
<dbReference type="AlphaFoldDB" id="A0A6B2LHG8"/>
<evidence type="ECO:0000259" key="1">
    <source>
        <dbReference type="PROSITE" id="PS50404"/>
    </source>
</evidence>
<dbReference type="Gene3D" id="1.20.1050.10">
    <property type="match status" value="1"/>
</dbReference>
<dbReference type="InterPro" id="IPR010987">
    <property type="entry name" value="Glutathione-S-Trfase_C-like"/>
</dbReference>
<name>A0A6B2LHG8_9EUKA</name>
<evidence type="ECO:0008006" key="4">
    <source>
        <dbReference type="Google" id="ProtNLM"/>
    </source>
</evidence>
<dbReference type="PANTHER" id="PTHR43968:SF6">
    <property type="entry name" value="GLUTATHIONE S-TRANSFERASE OMEGA"/>
    <property type="match status" value="1"/>
</dbReference>
<organism evidence="3">
    <name type="scientific">Arcella intermedia</name>
    <dbReference type="NCBI Taxonomy" id="1963864"/>
    <lineage>
        <taxon>Eukaryota</taxon>
        <taxon>Amoebozoa</taxon>
        <taxon>Tubulinea</taxon>
        <taxon>Elardia</taxon>
        <taxon>Arcellinida</taxon>
        <taxon>Sphaerothecina</taxon>
        <taxon>Arcellidae</taxon>
        <taxon>Arcella</taxon>
    </lineage>
</organism>
<dbReference type="GO" id="GO:0005737">
    <property type="term" value="C:cytoplasm"/>
    <property type="evidence" value="ECO:0007669"/>
    <property type="project" value="TreeGrafter"/>
</dbReference>